<dbReference type="InParanoid" id="A0A5F9DQN5"/>
<keyword evidence="2" id="KW-1185">Reference proteome</keyword>
<dbReference type="STRING" id="9986.ENSOCUP00000047888"/>
<dbReference type="SMR" id="A0A5F9DQN5"/>
<dbReference type="Proteomes" id="UP000001811">
    <property type="component" value="Unplaced"/>
</dbReference>
<proteinExistence type="predicted"/>
<evidence type="ECO:0000313" key="1">
    <source>
        <dbReference type="Ensembl" id="ENSOCUP00000047888.1"/>
    </source>
</evidence>
<name>A0A5F9DQN5_RABIT</name>
<reference evidence="1 2" key="1">
    <citation type="journal article" date="2011" name="Nature">
        <title>A high-resolution map of human evolutionary constraint using 29 mammals.</title>
        <authorList>
            <person name="Lindblad-Toh K."/>
            <person name="Garber M."/>
            <person name="Zuk O."/>
            <person name="Lin M.F."/>
            <person name="Parker B.J."/>
            <person name="Washietl S."/>
            <person name="Kheradpour P."/>
            <person name="Ernst J."/>
            <person name="Jordan G."/>
            <person name="Mauceli E."/>
            <person name="Ward L.D."/>
            <person name="Lowe C.B."/>
            <person name="Holloway A.K."/>
            <person name="Clamp M."/>
            <person name="Gnerre S."/>
            <person name="Alfoldi J."/>
            <person name="Beal K."/>
            <person name="Chang J."/>
            <person name="Clawson H."/>
            <person name="Cuff J."/>
            <person name="Di Palma F."/>
            <person name="Fitzgerald S."/>
            <person name="Flicek P."/>
            <person name="Guttman M."/>
            <person name="Hubisz M.J."/>
            <person name="Jaffe D.B."/>
            <person name="Jungreis I."/>
            <person name="Kent W.J."/>
            <person name="Kostka D."/>
            <person name="Lara M."/>
            <person name="Martins A.L."/>
            <person name="Massingham T."/>
            <person name="Moltke I."/>
            <person name="Raney B.J."/>
            <person name="Rasmussen M.D."/>
            <person name="Robinson J."/>
            <person name="Stark A."/>
            <person name="Vilella A.J."/>
            <person name="Wen J."/>
            <person name="Xie X."/>
            <person name="Zody M.C."/>
            <person name="Baldwin J."/>
            <person name="Bloom T."/>
            <person name="Chin C.W."/>
            <person name="Heiman D."/>
            <person name="Nicol R."/>
            <person name="Nusbaum C."/>
            <person name="Young S."/>
            <person name="Wilkinson J."/>
            <person name="Worley K.C."/>
            <person name="Kovar C.L."/>
            <person name="Muzny D.M."/>
            <person name="Gibbs R.A."/>
            <person name="Cree A."/>
            <person name="Dihn H.H."/>
            <person name="Fowler G."/>
            <person name="Jhangiani S."/>
            <person name="Joshi V."/>
            <person name="Lee S."/>
            <person name="Lewis L.R."/>
            <person name="Nazareth L.V."/>
            <person name="Okwuonu G."/>
            <person name="Santibanez J."/>
            <person name="Warren W.C."/>
            <person name="Mardis E.R."/>
            <person name="Weinstock G.M."/>
            <person name="Wilson R.K."/>
            <person name="Delehaunty K."/>
            <person name="Dooling D."/>
            <person name="Fronik C."/>
            <person name="Fulton L."/>
            <person name="Fulton B."/>
            <person name="Graves T."/>
            <person name="Minx P."/>
            <person name="Sodergren E."/>
            <person name="Birney E."/>
            <person name="Margulies E.H."/>
            <person name="Herrero J."/>
            <person name="Green E.D."/>
            <person name="Haussler D."/>
            <person name="Siepel A."/>
            <person name="Goldman N."/>
            <person name="Pollard K.S."/>
            <person name="Pedersen J.S."/>
            <person name="Lander E.S."/>
            <person name="Kellis M."/>
        </authorList>
    </citation>
    <scope>NUCLEOTIDE SEQUENCE [LARGE SCALE GENOMIC DNA]</scope>
    <source>
        <strain evidence="2">Thorbecke</strain>
    </source>
</reference>
<reference evidence="1" key="3">
    <citation type="submission" date="2025-09" db="UniProtKB">
        <authorList>
            <consortium name="Ensembl"/>
        </authorList>
    </citation>
    <scope>IDENTIFICATION</scope>
    <source>
        <strain evidence="1">Thorbecke</strain>
    </source>
</reference>
<dbReference type="AlphaFoldDB" id="A0A5F9DQN5"/>
<evidence type="ECO:0000313" key="2">
    <source>
        <dbReference type="Proteomes" id="UP000001811"/>
    </source>
</evidence>
<organism evidence="1 2">
    <name type="scientific">Oryctolagus cuniculus</name>
    <name type="common">Rabbit</name>
    <dbReference type="NCBI Taxonomy" id="9986"/>
    <lineage>
        <taxon>Eukaryota</taxon>
        <taxon>Metazoa</taxon>
        <taxon>Chordata</taxon>
        <taxon>Craniata</taxon>
        <taxon>Vertebrata</taxon>
        <taxon>Euteleostomi</taxon>
        <taxon>Mammalia</taxon>
        <taxon>Eutheria</taxon>
        <taxon>Euarchontoglires</taxon>
        <taxon>Glires</taxon>
        <taxon>Lagomorpha</taxon>
        <taxon>Leporidae</taxon>
        <taxon>Oryctolagus</taxon>
    </lineage>
</organism>
<protein>
    <submittedName>
        <fullName evidence="1">Uncharacterized protein</fullName>
    </submittedName>
</protein>
<accession>A0A5F9DQN5</accession>
<dbReference type="Gene3D" id="1.20.5.170">
    <property type="match status" value="1"/>
</dbReference>
<sequence>MKEIEHQAVKDEEMGIEEIQLKLVKHIAAEADGKHSEVTHKLVILELKDEY</sequence>
<reference evidence="1" key="2">
    <citation type="submission" date="2025-08" db="UniProtKB">
        <authorList>
            <consortium name="Ensembl"/>
        </authorList>
    </citation>
    <scope>IDENTIFICATION</scope>
    <source>
        <strain evidence="1">Thorbecke</strain>
    </source>
</reference>
<dbReference type="Ensembl" id="ENSOCUT00000058381.1">
    <property type="protein sequence ID" value="ENSOCUP00000047888.1"/>
    <property type="gene ID" value="ENSOCUG00000038914.1"/>
</dbReference>